<accession>A0A1H1QG88</accession>
<gene>
    <name evidence="1" type="ORF">SAMN05216421_1130</name>
</gene>
<protein>
    <submittedName>
        <fullName evidence="1">Uncharacterized protein</fullName>
    </submittedName>
</protein>
<proteinExistence type="predicted"/>
<dbReference type="OrthoDB" id="6893818at2"/>
<keyword evidence="2" id="KW-1185">Reference proteome</keyword>
<reference evidence="2" key="1">
    <citation type="submission" date="2016-10" db="EMBL/GenBank/DDBJ databases">
        <authorList>
            <person name="Varghese N."/>
            <person name="Submissions S."/>
        </authorList>
    </citation>
    <scope>NUCLEOTIDE SEQUENCE [LARGE SCALE GENOMIC DNA]</scope>
    <source>
        <strain evidence="2">NRRL B-51270</strain>
    </source>
</reference>
<evidence type="ECO:0000313" key="1">
    <source>
        <dbReference type="EMBL" id="SDS22445.1"/>
    </source>
</evidence>
<dbReference type="EMBL" id="LT629736">
    <property type="protein sequence ID" value="SDS22445.1"/>
    <property type="molecule type" value="Genomic_DNA"/>
</dbReference>
<dbReference type="Proteomes" id="UP000243207">
    <property type="component" value="Chromosome I"/>
</dbReference>
<dbReference type="STRING" id="487184.SAMN05216421_1130"/>
<dbReference type="RefSeq" id="WP_157718135.1">
    <property type="nucleotide sequence ID" value="NZ_LT629736.1"/>
</dbReference>
<name>A0A1H1QG88_9GAMM</name>
<dbReference type="AlphaFoldDB" id="A0A1H1QG88"/>
<sequence length="102" mass="11444">MHFQITRMRLLGKPLDKKQLRDAERITADVRIEHQSNIGDGVKMGRASVIATLKGEWPLQTSPWPDLVDVQLHSMGPLGMTLTGTEFVDGVGYAQSWICLQR</sequence>
<organism evidence="1 2">
    <name type="scientific">Halopseudomonas xinjiangensis</name>
    <dbReference type="NCBI Taxonomy" id="487184"/>
    <lineage>
        <taxon>Bacteria</taxon>
        <taxon>Pseudomonadati</taxon>
        <taxon>Pseudomonadota</taxon>
        <taxon>Gammaproteobacteria</taxon>
        <taxon>Pseudomonadales</taxon>
        <taxon>Pseudomonadaceae</taxon>
        <taxon>Halopseudomonas</taxon>
    </lineage>
</organism>
<evidence type="ECO:0000313" key="2">
    <source>
        <dbReference type="Proteomes" id="UP000243207"/>
    </source>
</evidence>